<proteinExistence type="inferred from homology"/>
<comment type="similarity">
    <text evidence="1">Belongs to the trimethylamine methyltransferase family.</text>
</comment>
<name>A0A382T029_9ZZZZ</name>
<gene>
    <name evidence="4" type="ORF">METZ01_LOCUS368358</name>
</gene>
<protein>
    <submittedName>
        <fullName evidence="4">Uncharacterized protein</fullName>
    </submittedName>
</protein>
<dbReference type="GO" id="GO:0015948">
    <property type="term" value="P:methanogenesis"/>
    <property type="evidence" value="ECO:0007669"/>
    <property type="project" value="InterPro"/>
</dbReference>
<keyword evidence="2" id="KW-0489">Methyltransferase</keyword>
<dbReference type="EMBL" id="UINC01132904">
    <property type="protein sequence ID" value="SVD15504.1"/>
    <property type="molecule type" value="Genomic_DNA"/>
</dbReference>
<sequence>KHEQTIALMETEFLYPNLANRQTTQEWEAEGKETIFDVAHQRLQEMMRDYYPKYIPVKTDVKIRENFPIKITEQDMKKNDRW</sequence>
<evidence type="ECO:0000256" key="2">
    <source>
        <dbReference type="ARBA" id="ARBA00022603"/>
    </source>
</evidence>
<dbReference type="Pfam" id="PF06253">
    <property type="entry name" value="MTTB"/>
    <property type="match status" value="1"/>
</dbReference>
<keyword evidence="3" id="KW-0808">Transferase</keyword>
<accession>A0A382T029</accession>
<organism evidence="4">
    <name type="scientific">marine metagenome</name>
    <dbReference type="NCBI Taxonomy" id="408172"/>
    <lineage>
        <taxon>unclassified sequences</taxon>
        <taxon>metagenomes</taxon>
        <taxon>ecological metagenomes</taxon>
    </lineage>
</organism>
<reference evidence="4" key="1">
    <citation type="submission" date="2018-05" db="EMBL/GenBank/DDBJ databases">
        <authorList>
            <person name="Lanie J.A."/>
            <person name="Ng W.-L."/>
            <person name="Kazmierczak K.M."/>
            <person name="Andrzejewski T.M."/>
            <person name="Davidsen T.M."/>
            <person name="Wayne K.J."/>
            <person name="Tettelin H."/>
            <person name="Glass J.I."/>
            <person name="Rusch D."/>
            <person name="Podicherti R."/>
            <person name="Tsui H.-C.T."/>
            <person name="Winkler M.E."/>
        </authorList>
    </citation>
    <scope>NUCLEOTIDE SEQUENCE</scope>
</reference>
<dbReference type="InterPro" id="IPR038601">
    <property type="entry name" value="MttB-like_sf"/>
</dbReference>
<dbReference type="GO" id="GO:0008168">
    <property type="term" value="F:methyltransferase activity"/>
    <property type="evidence" value="ECO:0007669"/>
    <property type="project" value="UniProtKB-KW"/>
</dbReference>
<evidence type="ECO:0000313" key="4">
    <source>
        <dbReference type="EMBL" id="SVD15504.1"/>
    </source>
</evidence>
<dbReference type="Gene3D" id="3.20.20.480">
    <property type="entry name" value="Trimethylamine methyltransferase-like"/>
    <property type="match status" value="1"/>
</dbReference>
<evidence type="ECO:0000256" key="1">
    <source>
        <dbReference type="ARBA" id="ARBA00007137"/>
    </source>
</evidence>
<evidence type="ECO:0000256" key="3">
    <source>
        <dbReference type="ARBA" id="ARBA00022679"/>
    </source>
</evidence>
<feature type="non-terminal residue" evidence="4">
    <location>
        <position position="1"/>
    </location>
</feature>
<dbReference type="GO" id="GO:0032259">
    <property type="term" value="P:methylation"/>
    <property type="evidence" value="ECO:0007669"/>
    <property type="project" value="UniProtKB-KW"/>
</dbReference>
<dbReference type="InterPro" id="IPR010426">
    <property type="entry name" value="MTTB_MeTrfase"/>
</dbReference>
<dbReference type="AlphaFoldDB" id="A0A382T029"/>